<dbReference type="RefSeq" id="WP_073792790.1">
    <property type="nucleotide sequence ID" value="NZ_CP108638.1"/>
</dbReference>
<proteinExistence type="predicted"/>
<name>A0A1Q4V1P2_9ACTN</name>
<feature type="domain" description="DUF5753" evidence="1">
    <location>
        <begin position="27"/>
        <end position="198"/>
    </location>
</feature>
<dbReference type="GeneID" id="96794574"/>
<accession>A0A1Q4V1P2</accession>
<dbReference type="Proteomes" id="UP000186455">
    <property type="component" value="Unassembled WGS sequence"/>
</dbReference>
<keyword evidence="3" id="KW-1185">Reference proteome</keyword>
<dbReference type="InterPro" id="IPR043917">
    <property type="entry name" value="DUF5753"/>
</dbReference>
<dbReference type="AlphaFoldDB" id="A0A1Q4V1P2"/>
<protein>
    <recommendedName>
        <fullName evidence="1">DUF5753 domain-containing protein</fullName>
    </recommendedName>
</protein>
<evidence type="ECO:0000313" key="3">
    <source>
        <dbReference type="Proteomes" id="UP000186455"/>
    </source>
</evidence>
<evidence type="ECO:0000259" key="1">
    <source>
        <dbReference type="Pfam" id="PF19054"/>
    </source>
</evidence>
<dbReference type="EMBL" id="LFBV01000008">
    <property type="protein sequence ID" value="OKH91795.1"/>
    <property type="molecule type" value="Genomic_DNA"/>
</dbReference>
<reference evidence="2 3" key="1">
    <citation type="submission" date="2015-06" db="EMBL/GenBank/DDBJ databases">
        <title>Cloning and characterization of the uncialamcin biosynthetic gene cluster.</title>
        <authorList>
            <person name="Yan X."/>
            <person name="Huang T."/>
            <person name="Ge H."/>
            <person name="Shen B."/>
        </authorList>
    </citation>
    <scope>NUCLEOTIDE SEQUENCE [LARGE SCALE GENOMIC DNA]</scope>
    <source>
        <strain evidence="2 3">DCA2648</strain>
    </source>
</reference>
<dbReference type="STRING" id="1048205.AB852_26340"/>
<organism evidence="2 3">
    <name type="scientific">Streptomyces uncialis</name>
    <dbReference type="NCBI Taxonomy" id="1048205"/>
    <lineage>
        <taxon>Bacteria</taxon>
        <taxon>Bacillati</taxon>
        <taxon>Actinomycetota</taxon>
        <taxon>Actinomycetes</taxon>
        <taxon>Kitasatosporales</taxon>
        <taxon>Streptomycetaceae</taxon>
        <taxon>Streptomyces</taxon>
    </lineage>
</organism>
<sequence>MTTPQARVHEAWSTVLRNGTGPVQDGFLGLVQRTKDSRHYCAELVWGNLQTADYARAVLQRVVNFHGVPDDIEAGVAARTARAALIGRDGRSYHTLLGEQALRARFGGVEVMRGQLAHLLAATERAGLLLGIIPSRAELAGLPGHSFGIFDGKLVHVETIASGLDITDEADLAVYEKAFALLQRSAVYGDAARDLIREELAALR</sequence>
<dbReference type="Pfam" id="PF19054">
    <property type="entry name" value="DUF5753"/>
    <property type="match status" value="1"/>
</dbReference>
<comment type="caution">
    <text evidence="2">The sequence shown here is derived from an EMBL/GenBank/DDBJ whole genome shotgun (WGS) entry which is preliminary data.</text>
</comment>
<evidence type="ECO:0000313" key="2">
    <source>
        <dbReference type="EMBL" id="OKH91795.1"/>
    </source>
</evidence>
<gene>
    <name evidence="2" type="ORF">AB852_26340</name>
</gene>